<dbReference type="Proteomes" id="UP001161390">
    <property type="component" value="Unassembled WGS sequence"/>
</dbReference>
<comment type="caution">
    <text evidence="1">The sequence shown here is derived from an EMBL/GenBank/DDBJ whole genome shotgun (WGS) entry which is preliminary data.</text>
</comment>
<organism evidence="1 2">
    <name type="scientific">Algimonas porphyrae</name>
    <dbReference type="NCBI Taxonomy" id="1128113"/>
    <lineage>
        <taxon>Bacteria</taxon>
        <taxon>Pseudomonadati</taxon>
        <taxon>Pseudomonadota</taxon>
        <taxon>Alphaproteobacteria</taxon>
        <taxon>Maricaulales</taxon>
        <taxon>Robiginitomaculaceae</taxon>
        <taxon>Algimonas</taxon>
    </lineage>
</organism>
<dbReference type="RefSeq" id="WP_284371354.1">
    <property type="nucleotide sequence ID" value="NZ_BSNJ01000003.1"/>
</dbReference>
<name>A0ABQ5V2Z0_9PROT</name>
<dbReference type="EMBL" id="BSNJ01000003">
    <property type="protein sequence ID" value="GLQ20602.1"/>
    <property type="molecule type" value="Genomic_DNA"/>
</dbReference>
<sequence length="93" mass="10396">MQITSLKVGRTIARLDLTRRYARASSVDAVYLHQLGAAQRHGIFEPFDADARELNDWLLSVQAGRELCRAAWDVFVTDGDMTAPKSHKAPNAR</sequence>
<gene>
    <name evidence="1" type="ORF">GCM10007854_15570</name>
</gene>
<reference evidence="1" key="2">
    <citation type="submission" date="2023-01" db="EMBL/GenBank/DDBJ databases">
        <title>Draft genome sequence of Algimonas porphyrae strain NBRC 108216.</title>
        <authorList>
            <person name="Sun Q."/>
            <person name="Mori K."/>
        </authorList>
    </citation>
    <scope>NUCLEOTIDE SEQUENCE</scope>
    <source>
        <strain evidence="1">NBRC 108216</strain>
    </source>
</reference>
<evidence type="ECO:0000313" key="2">
    <source>
        <dbReference type="Proteomes" id="UP001161390"/>
    </source>
</evidence>
<proteinExistence type="predicted"/>
<keyword evidence="2" id="KW-1185">Reference proteome</keyword>
<evidence type="ECO:0000313" key="1">
    <source>
        <dbReference type="EMBL" id="GLQ20602.1"/>
    </source>
</evidence>
<reference evidence="1" key="1">
    <citation type="journal article" date="2014" name="Int. J. Syst. Evol. Microbiol.">
        <title>Complete genome of a new Firmicutes species belonging to the dominant human colonic microbiota ('Ruminococcus bicirculans') reveals two chromosomes and a selective capacity to utilize plant glucans.</title>
        <authorList>
            <consortium name="NISC Comparative Sequencing Program"/>
            <person name="Wegmann U."/>
            <person name="Louis P."/>
            <person name="Goesmann A."/>
            <person name="Henrissat B."/>
            <person name="Duncan S.H."/>
            <person name="Flint H.J."/>
        </authorList>
    </citation>
    <scope>NUCLEOTIDE SEQUENCE</scope>
    <source>
        <strain evidence="1">NBRC 108216</strain>
    </source>
</reference>
<protein>
    <submittedName>
        <fullName evidence="1">Uncharacterized protein</fullName>
    </submittedName>
</protein>
<accession>A0ABQ5V2Z0</accession>